<dbReference type="PANTHER" id="PTHR24106">
    <property type="entry name" value="NACHT, LRR AND CARD DOMAINS-CONTAINING"/>
    <property type="match status" value="1"/>
</dbReference>
<dbReference type="InterPro" id="IPR007111">
    <property type="entry name" value="NACHT_NTPase"/>
</dbReference>
<dbReference type="InterPro" id="IPR051261">
    <property type="entry name" value="NLR"/>
</dbReference>
<dbReference type="SUPFAM" id="SSF52540">
    <property type="entry name" value="P-loop containing nucleoside triphosphate hydrolases"/>
    <property type="match status" value="1"/>
</dbReference>
<dbReference type="Pfam" id="PF17779">
    <property type="entry name" value="WHD_NOD2"/>
    <property type="match status" value="1"/>
</dbReference>
<dbReference type="Proteomes" id="UP001162483">
    <property type="component" value="Unassembled WGS sequence"/>
</dbReference>
<feature type="domain" description="NACHT" evidence="7">
    <location>
        <begin position="112"/>
        <end position="248"/>
    </location>
</feature>
<keyword evidence="5" id="KW-0547">Nucleotide-binding</keyword>
<evidence type="ECO:0000256" key="2">
    <source>
        <dbReference type="ARBA" id="ARBA00022490"/>
    </source>
</evidence>
<dbReference type="Gene3D" id="3.40.50.300">
    <property type="entry name" value="P-loop containing nucleotide triphosphate hydrolases"/>
    <property type="match status" value="1"/>
</dbReference>
<dbReference type="InterPro" id="IPR041267">
    <property type="entry name" value="NLRP_HD2"/>
</dbReference>
<keyword evidence="2" id="KW-0963">Cytoplasm</keyword>
<organism evidence="8 9">
    <name type="scientific">Staurois parvus</name>
    <dbReference type="NCBI Taxonomy" id="386267"/>
    <lineage>
        <taxon>Eukaryota</taxon>
        <taxon>Metazoa</taxon>
        <taxon>Chordata</taxon>
        <taxon>Craniata</taxon>
        <taxon>Vertebrata</taxon>
        <taxon>Euteleostomi</taxon>
        <taxon>Amphibia</taxon>
        <taxon>Batrachia</taxon>
        <taxon>Anura</taxon>
        <taxon>Neobatrachia</taxon>
        <taxon>Ranoidea</taxon>
        <taxon>Ranidae</taxon>
        <taxon>Staurois</taxon>
    </lineage>
</organism>
<keyword evidence="9" id="KW-1185">Reference proteome</keyword>
<evidence type="ECO:0000313" key="9">
    <source>
        <dbReference type="Proteomes" id="UP001162483"/>
    </source>
</evidence>
<feature type="non-terminal residue" evidence="8">
    <location>
        <position position="1"/>
    </location>
</feature>
<name>A0ABN9BH45_9NEOB</name>
<dbReference type="InterPro" id="IPR027417">
    <property type="entry name" value="P-loop_NTPase"/>
</dbReference>
<comment type="subcellular location">
    <subcellularLocation>
        <location evidence="1">Cytoplasm</location>
    </subcellularLocation>
</comment>
<keyword evidence="6" id="KW-0067">ATP-binding</keyword>
<dbReference type="EMBL" id="CATNWA010004021">
    <property type="protein sequence ID" value="CAI9546898.1"/>
    <property type="molecule type" value="Genomic_DNA"/>
</dbReference>
<evidence type="ECO:0000256" key="4">
    <source>
        <dbReference type="ARBA" id="ARBA00022737"/>
    </source>
</evidence>
<dbReference type="PROSITE" id="PS50837">
    <property type="entry name" value="NACHT"/>
    <property type="match status" value="1"/>
</dbReference>
<evidence type="ECO:0000259" key="7">
    <source>
        <dbReference type="PROSITE" id="PS50837"/>
    </source>
</evidence>
<sequence length="520" mass="59739">ARRLLDLIQLKGNEAARCLLEFIHNLEEGTIAQVTDDCLTFHKKLKNTISAQTRFLSTYDGTENMCLEDVYTESVLELSRTKHMSDHGNGFQSTLGLHNIFSDQGIINENADTIIILGDAGSGKSTLLQHIQHLWARGQAFQKFCFIFPFSCRRLCCITKPICLKALLFEQCCWPDRHQEDIFQFIIDHPSQVLITFDGFDELKFSFTEENRHCSPIEPASIASIVFNLIEGNLMKDCMKIVTSRPDAVTMPLRKYIKKEINLRGFSEEGIETFIRKHHDNPDISRGIISLVKNSSSLTGLCHIPVFCWIISKCHKELINYDYKTPQTMTDMYMLTLKHFLLHASTNLKRTQNILSERTNSVKHLGMIALIGLHKAMYVFSPQEITKAGITEDDLSLGFLVISKNLLDEGQTSLHYYEFLHITFQCFFAALYIVMSDDMDSSILYQLFKWNKRETRNSLVERLPMPCVQPVFQRQTKMKLQYIEIRNLQITATFVAGLFSAVLNSLLVDSWKPEKTDQKM</sequence>
<keyword evidence="3" id="KW-0433">Leucine-rich repeat</keyword>
<dbReference type="Pfam" id="PF05729">
    <property type="entry name" value="NACHT"/>
    <property type="match status" value="1"/>
</dbReference>
<accession>A0ABN9BH45</accession>
<gene>
    <name evidence="8" type="ORF">SPARVUS_LOCUS2893241</name>
</gene>
<evidence type="ECO:0000256" key="3">
    <source>
        <dbReference type="ARBA" id="ARBA00022614"/>
    </source>
</evidence>
<dbReference type="Pfam" id="PF17776">
    <property type="entry name" value="NLRC4_HD2"/>
    <property type="match status" value="1"/>
</dbReference>
<comment type="caution">
    <text evidence="8">The sequence shown here is derived from an EMBL/GenBank/DDBJ whole genome shotgun (WGS) entry which is preliminary data.</text>
</comment>
<dbReference type="InterPro" id="IPR041075">
    <property type="entry name" value="NOD1/2_WH"/>
</dbReference>
<evidence type="ECO:0000256" key="1">
    <source>
        <dbReference type="ARBA" id="ARBA00004496"/>
    </source>
</evidence>
<proteinExistence type="predicted"/>
<evidence type="ECO:0000313" key="8">
    <source>
        <dbReference type="EMBL" id="CAI9546898.1"/>
    </source>
</evidence>
<evidence type="ECO:0000256" key="5">
    <source>
        <dbReference type="ARBA" id="ARBA00022741"/>
    </source>
</evidence>
<reference evidence="8" key="1">
    <citation type="submission" date="2023-05" db="EMBL/GenBank/DDBJ databases">
        <authorList>
            <person name="Stuckert A."/>
        </authorList>
    </citation>
    <scope>NUCLEOTIDE SEQUENCE</scope>
</reference>
<evidence type="ECO:0000256" key="6">
    <source>
        <dbReference type="ARBA" id="ARBA00022840"/>
    </source>
</evidence>
<protein>
    <recommendedName>
        <fullName evidence="7">NACHT domain-containing protein</fullName>
    </recommendedName>
</protein>
<keyword evidence="4" id="KW-0677">Repeat</keyword>